<dbReference type="Proteomes" id="UP000178187">
    <property type="component" value="Unassembled WGS sequence"/>
</dbReference>
<comment type="caution">
    <text evidence="1">The sequence shown here is derived from an EMBL/GenBank/DDBJ whole genome shotgun (WGS) entry which is preliminary data.</text>
</comment>
<reference evidence="1 2" key="1">
    <citation type="journal article" date="2016" name="Nat. Commun.">
        <title>Thousands of microbial genomes shed light on interconnected biogeochemical processes in an aquifer system.</title>
        <authorList>
            <person name="Anantharaman K."/>
            <person name="Brown C.T."/>
            <person name="Hug L.A."/>
            <person name="Sharon I."/>
            <person name="Castelle C.J."/>
            <person name="Probst A.J."/>
            <person name="Thomas B.C."/>
            <person name="Singh A."/>
            <person name="Wilkins M.J."/>
            <person name="Karaoz U."/>
            <person name="Brodie E.L."/>
            <person name="Williams K.H."/>
            <person name="Hubbard S.S."/>
            <person name="Banfield J.F."/>
        </authorList>
    </citation>
    <scope>NUCLEOTIDE SEQUENCE [LARGE SCALE GENOMIC DNA]</scope>
</reference>
<proteinExistence type="predicted"/>
<organism evidence="1 2">
    <name type="scientific">Candidatus Danuiimicrobium aquiferis</name>
    <dbReference type="NCBI Taxonomy" id="1801832"/>
    <lineage>
        <taxon>Bacteria</taxon>
        <taxon>Pseudomonadati</taxon>
        <taxon>Candidatus Omnitrophota</taxon>
        <taxon>Candidatus Danuiimicrobium</taxon>
    </lineage>
</organism>
<protein>
    <submittedName>
        <fullName evidence="1">Uncharacterized protein</fullName>
    </submittedName>
</protein>
<dbReference type="AlphaFoldDB" id="A0A1G1KW48"/>
<name>A0A1G1KW48_9BACT</name>
<evidence type="ECO:0000313" key="2">
    <source>
        <dbReference type="Proteomes" id="UP000178187"/>
    </source>
</evidence>
<accession>A0A1G1KW48</accession>
<sequence length="145" mass="16690">MACLKPVERKVFLMMECQNGVVMRNGLKMPYRILCDIRSTIFYLWGILDSSNKIEEREKVAIVEITYHLCRNVLILTSDGTFIHAFRASLAVQQFLLEPTRLNRLSAKEHLLAIRESFALNQVCTEEYRKILSDNVHFPVTGGAQ</sequence>
<evidence type="ECO:0000313" key="1">
    <source>
        <dbReference type="EMBL" id="OGW97204.1"/>
    </source>
</evidence>
<dbReference type="EMBL" id="MHFR01000043">
    <property type="protein sequence ID" value="OGW97204.1"/>
    <property type="molecule type" value="Genomic_DNA"/>
</dbReference>
<gene>
    <name evidence="1" type="ORF">A3G33_08495</name>
</gene>